<dbReference type="AlphaFoldDB" id="A0A2N3KSE8"/>
<comment type="caution">
    <text evidence="2">The sequence shown here is derived from an EMBL/GenBank/DDBJ whole genome shotgun (WGS) entry which is preliminary data.</text>
</comment>
<evidence type="ECO:0008006" key="4">
    <source>
        <dbReference type="Google" id="ProtNLM"/>
    </source>
</evidence>
<dbReference type="EMBL" id="NWTK01000008">
    <property type="protein sequence ID" value="PKR53509.1"/>
    <property type="molecule type" value="Genomic_DNA"/>
</dbReference>
<dbReference type="Proteomes" id="UP000233597">
    <property type="component" value="Unassembled WGS sequence"/>
</dbReference>
<evidence type="ECO:0000313" key="3">
    <source>
        <dbReference type="Proteomes" id="UP000233597"/>
    </source>
</evidence>
<sequence>MPDMTKIDKNNQTEAATKASGDHKSIPGVTWNEDGSATIDLKQRINVSGEKKASIRMNYPSVTFMRENNEQIKTLDGENDAIAELCGIAPEETGQIGWPDYLRVQRVFSYFLGGDAPNWQMQSSASAS</sequence>
<gene>
    <name evidence="2" type="ORF">COO20_13295</name>
</gene>
<feature type="region of interest" description="Disordered" evidence="1">
    <location>
        <begin position="1"/>
        <end position="33"/>
    </location>
</feature>
<evidence type="ECO:0000256" key="1">
    <source>
        <dbReference type="SAM" id="MobiDB-lite"/>
    </source>
</evidence>
<proteinExistence type="predicted"/>
<protein>
    <recommendedName>
        <fullName evidence="4">Phage tail assembly protein</fullName>
    </recommendedName>
</protein>
<name>A0A2N3KSE8_9PROT</name>
<feature type="compositionally biased region" description="Basic and acidic residues" evidence="1">
    <location>
        <begin position="1"/>
        <end position="11"/>
    </location>
</feature>
<accession>A0A2N3KSE8</accession>
<evidence type="ECO:0000313" key="2">
    <source>
        <dbReference type="EMBL" id="PKR53509.1"/>
    </source>
</evidence>
<reference evidence="2 3" key="1">
    <citation type="submission" date="2017-09" db="EMBL/GenBank/DDBJ databases">
        <title>Biodiversity and function of Thalassospira species in the particle-attached aromatic-hydrocarbon-degrading consortia from the surface seawater of the South China Sea.</title>
        <authorList>
            <person name="Dong C."/>
            <person name="Liu R."/>
            <person name="Shao Z."/>
        </authorList>
    </citation>
    <scope>NUCLEOTIDE SEQUENCE [LARGE SCALE GENOMIC DNA]</scope>
    <source>
        <strain evidence="2 3">CSC1P2</strain>
    </source>
</reference>
<organism evidence="2 3">
    <name type="scientific">Thalassospira marina</name>
    <dbReference type="NCBI Taxonomy" id="2048283"/>
    <lineage>
        <taxon>Bacteria</taxon>
        <taxon>Pseudomonadati</taxon>
        <taxon>Pseudomonadota</taxon>
        <taxon>Alphaproteobacteria</taxon>
        <taxon>Rhodospirillales</taxon>
        <taxon>Thalassospiraceae</taxon>
        <taxon>Thalassospira</taxon>
    </lineage>
</organism>